<reference evidence="7 8" key="1">
    <citation type="submission" date="2021-01" db="EMBL/GenBank/DDBJ databases">
        <title>Genomic Encyclopedia of Type Strains, Phase IV (KMG-IV): sequencing the most valuable type-strain genomes for metagenomic binning, comparative biology and taxonomic classification.</title>
        <authorList>
            <person name="Goeker M."/>
        </authorList>
    </citation>
    <scope>NUCLEOTIDE SEQUENCE [LARGE SCALE GENOMIC DNA]</scope>
    <source>
        <strain evidence="7 8">DSM 23711</strain>
    </source>
</reference>
<name>A0ABS2MZM2_9BACI</name>
<evidence type="ECO:0000313" key="7">
    <source>
        <dbReference type="EMBL" id="MBM7571359.1"/>
    </source>
</evidence>
<comment type="caution">
    <text evidence="7">The sequence shown here is derived from an EMBL/GenBank/DDBJ whole genome shotgun (WGS) entry which is preliminary data.</text>
</comment>
<dbReference type="InterPro" id="IPR022791">
    <property type="entry name" value="L-PG_synthase/AglD"/>
</dbReference>
<dbReference type="PANTHER" id="PTHR39087">
    <property type="entry name" value="UPF0104 MEMBRANE PROTEIN MJ1595"/>
    <property type="match status" value="1"/>
</dbReference>
<proteinExistence type="inferred from homology"/>
<evidence type="ECO:0000256" key="5">
    <source>
        <dbReference type="ARBA" id="ARBA00023136"/>
    </source>
</evidence>
<feature type="transmembrane region" description="Helical" evidence="6">
    <location>
        <begin position="149"/>
        <end position="166"/>
    </location>
</feature>
<sequence>MMEQSGKQLLPKLLTGLVFGVLVVAVFLFFADLQEVFDTIRRMPGEALLLAFVLTFISYLFRFWKWHAFSRWSNFAISWKDNMAIFFIGLMMSITPGKAGELLKAYYLEKRARVPYAASIPVIFYDRLTDVLAMMALVGIGMLVYPLGFTSFIVLIILIVLFFIVLQRRTMLFRLIDWFTRPKKLRRFRDSIRYFYEHTLQLLQVGKLSFAFLISFVAWLLECISLYVILLAFQFDISLVASILTFSLGTIAGALSMIPGGLGAAEGSIIGLLVYFGVPGSAAVTISLLIRFVTLWFGVIIGIFVFLFRRNALMRRGV</sequence>
<organism evidence="7 8">
    <name type="scientific">Aquibacillus albus</name>
    <dbReference type="NCBI Taxonomy" id="1168171"/>
    <lineage>
        <taxon>Bacteria</taxon>
        <taxon>Bacillati</taxon>
        <taxon>Bacillota</taxon>
        <taxon>Bacilli</taxon>
        <taxon>Bacillales</taxon>
        <taxon>Bacillaceae</taxon>
        <taxon>Aquibacillus</taxon>
    </lineage>
</organism>
<dbReference type="NCBIfam" id="TIGR00374">
    <property type="entry name" value="flippase-like domain"/>
    <property type="match status" value="1"/>
</dbReference>
<accession>A0ABS2MZM2</accession>
<protein>
    <recommendedName>
        <fullName evidence="6">Phosphatidylglycerol lysyltransferase</fullName>
        <ecNumber evidence="6">2.3.2.3</ecNumber>
    </recommendedName>
    <alternativeName>
        <fullName evidence="6">Lysylphosphatidylglycerol synthase</fullName>
    </alternativeName>
</protein>
<evidence type="ECO:0000256" key="1">
    <source>
        <dbReference type="ARBA" id="ARBA00004651"/>
    </source>
</evidence>
<keyword evidence="6" id="KW-0443">Lipid metabolism</keyword>
<feature type="transmembrane region" description="Helical" evidence="6">
    <location>
        <begin position="84"/>
        <end position="103"/>
    </location>
</feature>
<feature type="transmembrane region" description="Helical" evidence="6">
    <location>
        <begin position="262"/>
        <end position="282"/>
    </location>
</feature>
<keyword evidence="2" id="KW-1003">Cell membrane</keyword>
<evidence type="ECO:0000256" key="6">
    <source>
        <dbReference type="RuleBase" id="RU363042"/>
    </source>
</evidence>
<keyword evidence="6" id="KW-0808">Transferase</keyword>
<keyword evidence="3 6" id="KW-0812">Transmembrane</keyword>
<dbReference type="Proteomes" id="UP001296943">
    <property type="component" value="Unassembled WGS sequence"/>
</dbReference>
<gene>
    <name evidence="6" type="primary">mprF</name>
    <name evidence="7" type="ORF">JOC48_001855</name>
</gene>
<keyword evidence="5 6" id="KW-0472">Membrane</keyword>
<feature type="transmembrane region" description="Helical" evidence="6">
    <location>
        <begin position="45"/>
        <end position="64"/>
    </location>
</feature>
<feature type="transmembrane region" description="Helical" evidence="6">
    <location>
        <begin position="288"/>
        <end position="308"/>
    </location>
</feature>
<keyword evidence="8" id="KW-1185">Reference proteome</keyword>
<comment type="catalytic activity">
    <reaction evidence="6">
        <text>L-lysyl-tRNA(Lys) + a 1,2-diacyl-sn-glycero-3-phospho-(1'-sn-glycerol) = a 1,2-diacyl-sn-glycero-3-phospho-1'-(3'-O-L-lysyl)-sn-glycerol + tRNA(Lys)</text>
        <dbReference type="Rhea" id="RHEA:10668"/>
        <dbReference type="Rhea" id="RHEA-COMP:9696"/>
        <dbReference type="Rhea" id="RHEA-COMP:9697"/>
        <dbReference type="ChEBI" id="CHEBI:64716"/>
        <dbReference type="ChEBI" id="CHEBI:75792"/>
        <dbReference type="ChEBI" id="CHEBI:78442"/>
        <dbReference type="ChEBI" id="CHEBI:78529"/>
        <dbReference type="EC" id="2.3.2.3"/>
    </reaction>
</comment>
<dbReference type="EMBL" id="JAFBDR010000008">
    <property type="protein sequence ID" value="MBM7571359.1"/>
    <property type="molecule type" value="Genomic_DNA"/>
</dbReference>
<evidence type="ECO:0000313" key="8">
    <source>
        <dbReference type="Proteomes" id="UP001296943"/>
    </source>
</evidence>
<comment type="similarity">
    <text evidence="6">Belongs to the LPG synthase family.</text>
</comment>
<dbReference type="Pfam" id="PF03706">
    <property type="entry name" value="LPG_synthase_TM"/>
    <property type="match status" value="1"/>
</dbReference>
<comment type="function">
    <text evidence="6">Catalyzes the transfer of a lysyl group from L-lysyl-tRNA(Lys) to membrane-bound phosphatidylglycerol (PG), which produces lysylphosphatidylglycerol (LPG), a major component of the bacterial membrane with a positive net charge. LPG synthesis contributes to bacterial virulence as it is involved in the resistance mechanism against cationic antimicrobial peptides (CAMP) produces by the host's immune system (defensins, cathelicidins) and by the competing microorganisms.</text>
</comment>
<keyword evidence="4 6" id="KW-1133">Transmembrane helix</keyword>
<dbReference type="EC" id="2.3.2.3" evidence="6"/>
<feature type="transmembrane region" description="Helical" evidence="6">
    <location>
        <begin position="237"/>
        <end position="255"/>
    </location>
</feature>
<feature type="transmembrane region" description="Helical" evidence="6">
    <location>
        <begin position="12"/>
        <end position="33"/>
    </location>
</feature>
<evidence type="ECO:0000256" key="4">
    <source>
        <dbReference type="ARBA" id="ARBA00022989"/>
    </source>
</evidence>
<keyword evidence="6" id="KW-0046">Antibiotic resistance</keyword>
<evidence type="ECO:0000256" key="3">
    <source>
        <dbReference type="ARBA" id="ARBA00022692"/>
    </source>
</evidence>
<comment type="subcellular location">
    <subcellularLocation>
        <location evidence="1 6">Cell membrane</location>
        <topology evidence="1 6">Multi-pass membrane protein</topology>
    </subcellularLocation>
</comment>
<dbReference type="PANTHER" id="PTHR39087:SF2">
    <property type="entry name" value="UPF0104 MEMBRANE PROTEIN MJ1595"/>
    <property type="match status" value="1"/>
</dbReference>
<feature type="transmembrane region" description="Helical" evidence="6">
    <location>
        <begin position="210"/>
        <end position="231"/>
    </location>
</feature>
<evidence type="ECO:0000256" key="2">
    <source>
        <dbReference type="ARBA" id="ARBA00022475"/>
    </source>
</evidence>